<dbReference type="SUPFAM" id="SSF46689">
    <property type="entry name" value="Homeodomain-like"/>
    <property type="match status" value="1"/>
</dbReference>
<keyword evidence="8" id="KW-0007">Acetylation</keyword>
<sequence length="928" mass="102326">MKLNQNKEKKHPDNPLAQDPQPVTVTALPIHSDGVSASSCELEDGEILSDGNEATADISPPKRSKLTRPANNNNKPSPKSTSQTAERSSEERRLSLKGTSKTLSPSTTSPSCGKSRFKKVCLVEEQTPFITMKEVMETLERVRFQIRKKYMKLHKVFPKKSFYAMMDHFQQSFSGFVDSANFGEISAQVGELKTKLRKLVMSVFNKVKNNGIVNRIFDLQATNLKQRLWEFVDVQLNYLFLDIQIALKTFCKPTVTHNAEKTEQKVVSTGRNRKIFKKLPVNTSPKKSRSPKEKRPVQTIQRRIKPSPVVPSKTGLGRGKDIRIICMERQNSDPEPPGPGLLPVPLTPEKGHRTSLLISHNSSIQDRSDFEILTEQQASSLTFNLVRDTQMGEIFKCLMQGSDLLDASVAAGDATSWSLSTPRKECLPGDSLLSITSPSKFLSPSKFTSPGKFVTPTKFVTSPSKLITTWSSISPSKLCSPQPKVLHMPLNPAMFDESCLLELPSSSRGATQRSYSLLAEDLAVSLTIPSPLKSDSHLSFLQPRTMDMMSTPESVISAHFGEDALLDGEDAWEQQDLHLALDTDNSNSSCCSSTTSTITTAGDASTPVLFQFKPHLPMQAVVMERSNDHFIVKIRQSAVEAADATLTADDSLSRTLTEEDQYQGETKADMLEPHTTKRVPKALFLEKSFGKEPSPPKPSSPPPPPPPPPSLPEETIPAAPESPQVKTKMKTKASVKEPPPPPPPPPRPSESASSMDEMEISTASEGRLAIVEDASSSSTPAKEAMDKVCRKRKRRHEETKAKRAKKNEERGGGKKRKKAAAAAASPKCREPRSSKRREESEGKKSPPKTPPSSLSAKNVVKKKGEVVVAWTRDEDRSILLDLKTRGASRETFSVLSEKLNKTSAQIAERFAQLMKLFKKQGKLDSSCP</sequence>
<comment type="caution">
    <text evidence="18">The sequence shown here is derived from an EMBL/GenBank/DDBJ whole genome shotgun (WGS) entry which is preliminary data.</text>
</comment>
<keyword evidence="7" id="KW-0053">Apoptosis</keyword>
<evidence type="ECO:0000256" key="11">
    <source>
        <dbReference type="ARBA" id="ARBA00023159"/>
    </source>
</evidence>
<keyword evidence="11" id="KW-0010">Activator</keyword>
<protein>
    <recommendedName>
        <fullName evidence="15">CASP8-associated protein 2</fullName>
    </recommendedName>
    <alternativeName>
        <fullName evidence="16">FLICE-associated huge protein</fullName>
    </alternativeName>
</protein>
<feature type="region of interest" description="Disordered" evidence="17">
    <location>
        <begin position="1"/>
        <end position="114"/>
    </location>
</feature>
<accession>A0AA47P0B4</accession>
<evidence type="ECO:0000256" key="2">
    <source>
        <dbReference type="ARBA" id="ARBA00004322"/>
    </source>
</evidence>
<keyword evidence="6" id="KW-0597">Phosphoprotein</keyword>
<dbReference type="GO" id="GO:0016605">
    <property type="term" value="C:PML body"/>
    <property type="evidence" value="ECO:0007669"/>
    <property type="project" value="UniProtKB-SubCell"/>
</dbReference>
<gene>
    <name evidence="18" type="primary">Casp8ap2_0</name>
    <name evidence="18" type="ORF">N1851_018031</name>
</gene>
<keyword evidence="10" id="KW-0496">Mitochondrion</keyword>
<feature type="compositionally biased region" description="Pro residues" evidence="17">
    <location>
        <begin position="737"/>
        <end position="748"/>
    </location>
</feature>
<keyword evidence="4" id="KW-0963">Cytoplasm</keyword>
<dbReference type="GO" id="GO:0008625">
    <property type="term" value="P:extrinsic apoptotic signaling pathway via death domain receptors"/>
    <property type="evidence" value="ECO:0007669"/>
    <property type="project" value="TreeGrafter"/>
</dbReference>
<keyword evidence="14" id="KW-0131">Cell cycle</keyword>
<feature type="compositionally biased region" description="Low complexity" evidence="17">
    <location>
        <begin position="71"/>
        <end position="80"/>
    </location>
</feature>
<feature type="compositionally biased region" description="Pro residues" evidence="17">
    <location>
        <begin position="693"/>
        <end position="711"/>
    </location>
</feature>
<feature type="compositionally biased region" description="Basic and acidic residues" evidence="17">
    <location>
        <begin position="666"/>
        <end position="675"/>
    </location>
</feature>
<feature type="region of interest" description="Disordered" evidence="17">
    <location>
        <begin position="279"/>
        <end position="300"/>
    </location>
</feature>
<dbReference type="GO" id="GO:0036337">
    <property type="term" value="P:Fas signaling pathway"/>
    <property type="evidence" value="ECO:0007669"/>
    <property type="project" value="TreeGrafter"/>
</dbReference>
<keyword evidence="5" id="KW-0678">Repressor</keyword>
<dbReference type="EMBL" id="JAOPHQ010003237">
    <property type="protein sequence ID" value="KAK0143765.1"/>
    <property type="molecule type" value="Genomic_DNA"/>
</dbReference>
<dbReference type="Gene3D" id="1.10.10.60">
    <property type="entry name" value="Homeodomain-like"/>
    <property type="match status" value="1"/>
</dbReference>
<evidence type="ECO:0000313" key="19">
    <source>
        <dbReference type="Proteomes" id="UP001174136"/>
    </source>
</evidence>
<keyword evidence="13" id="KW-0539">Nucleus</keyword>
<dbReference type="PANTHER" id="PTHR15489">
    <property type="entry name" value="CASPASE 8 ASSOCIATED PROTEIN 2"/>
    <property type="match status" value="1"/>
</dbReference>
<evidence type="ECO:0000313" key="18">
    <source>
        <dbReference type="EMBL" id="KAK0143765.1"/>
    </source>
</evidence>
<dbReference type="GO" id="GO:0005739">
    <property type="term" value="C:mitochondrion"/>
    <property type="evidence" value="ECO:0007669"/>
    <property type="project" value="UniProtKB-SubCell"/>
</dbReference>
<dbReference type="AlphaFoldDB" id="A0AA47P0B4"/>
<evidence type="ECO:0000256" key="9">
    <source>
        <dbReference type="ARBA" id="ARBA00023015"/>
    </source>
</evidence>
<feature type="compositionally biased region" description="Basic and acidic residues" evidence="17">
    <location>
        <begin position="1"/>
        <end position="13"/>
    </location>
</feature>
<evidence type="ECO:0000256" key="15">
    <source>
        <dbReference type="ARBA" id="ARBA00069865"/>
    </source>
</evidence>
<evidence type="ECO:0000256" key="13">
    <source>
        <dbReference type="ARBA" id="ARBA00023242"/>
    </source>
</evidence>
<name>A0AA47P0B4_MERPO</name>
<evidence type="ECO:0000256" key="3">
    <source>
        <dbReference type="ARBA" id="ARBA00004496"/>
    </source>
</evidence>
<evidence type="ECO:0000256" key="4">
    <source>
        <dbReference type="ARBA" id="ARBA00022490"/>
    </source>
</evidence>
<keyword evidence="9" id="KW-0805">Transcription regulation</keyword>
<evidence type="ECO:0000256" key="8">
    <source>
        <dbReference type="ARBA" id="ARBA00022990"/>
    </source>
</evidence>
<dbReference type="GO" id="GO:0003714">
    <property type="term" value="F:transcription corepressor activity"/>
    <property type="evidence" value="ECO:0007669"/>
    <property type="project" value="TreeGrafter"/>
</dbReference>
<keyword evidence="12" id="KW-0804">Transcription</keyword>
<reference evidence="18" key="1">
    <citation type="journal article" date="2023" name="Front. Mar. Sci.">
        <title>A new Merluccius polli reference genome to investigate the effects of global change in West African waters.</title>
        <authorList>
            <person name="Mateo J.L."/>
            <person name="Blanco-Fernandez C."/>
            <person name="Garcia-Vazquez E."/>
            <person name="Machado-Schiaffino G."/>
        </authorList>
    </citation>
    <scope>NUCLEOTIDE SEQUENCE</scope>
    <source>
        <strain evidence="18">C29</strain>
        <tissue evidence="18">Fin</tissue>
    </source>
</reference>
<evidence type="ECO:0000256" key="17">
    <source>
        <dbReference type="SAM" id="MobiDB-lite"/>
    </source>
</evidence>
<evidence type="ECO:0000256" key="10">
    <source>
        <dbReference type="ARBA" id="ARBA00023128"/>
    </source>
</evidence>
<evidence type="ECO:0000256" key="5">
    <source>
        <dbReference type="ARBA" id="ARBA00022491"/>
    </source>
</evidence>
<evidence type="ECO:0000256" key="6">
    <source>
        <dbReference type="ARBA" id="ARBA00022553"/>
    </source>
</evidence>
<feature type="compositionally biased region" description="Basic and acidic residues" evidence="17">
    <location>
        <begin position="827"/>
        <end position="844"/>
    </location>
</feature>
<evidence type="ECO:0000256" key="7">
    <source>
        <dbReference type="ARBA" id="ARBA00022703"/>
    </source>
</evidence>
<feature type="compositionally biased region" description="Basic and acidic residues" evidence="17">
    <location>
        <begin position="796"/>
        <end position="812"/>
    </location>
</feature>
<comment type="subcellular location">
    <subcellularLocation>
        <location evidence="3">Cytoplasm</location>
    </subcellularLocation>
    <subcellularLocation>
        <location evidence="1">Mitochondrion</location>
    </subcellularLocation>
    <subcellularLocation>
        <location evidence="2">Nucleus</location>
        <location evidence="2">PML body</location>
    </subcellularLocation>
</comment>
<evidence type="ECO:0000256" key="16">
    <source>
        <dbReference type="ARBA" id="ARBA00078515"/>
    </source>
</evidence>
<evidence type="ECO:0000256" key="14">
    <source>
        <dbReference type="ARBA" id="ARBA00023306"/>
    </source>
</evidence>
<evidence type="ECO:0000256" key="12">
    <source>
        <dbReference type="ARBA" id="ARBA00023163"/>
    </source>
</evidence>
<organism evidence="18 19">
    <name type="scientific">Merluccius polli</name>
    <name type="common">Benguela hake</name>
    <name type="synonym">Merluccius cadenati</name>
    <dbReference type="NCBI Taxonomy" id="89951"/>
    <lineage>
        <taxon>Eukaryota</taxon>
        <taxon>Metazoa</taxon>
        <taxon>Chordata</taxon>
        <taxon>Craniata</taxon>
        <taxon>Vertebrata</taxon>
        <taxon>Euteleostomi</taxon>
        <taxon>Actinopterygii</taxon>
        <taxon>Neopterygii</taxon>
        <taxon>Teleostei</taxon>
        <taxon>Neoteleostei</taxon>
        <taxon>Acanthomorphata</taxon>
        <taxon>Zeiogadaria</taxon>
        <taxon>Gadariae</taxon>
        <taxon>Gadiformes</taxon>
        <taxon>Gadoidei</taxon>
        <taxon>Merlucciidae</taxon>
        <taxon>Merluccius</taxon>
    </lineage>
</organism>
<dbReference type="Proteomes" id="UP001174136">
    <property type="component" value="Unassembled WGS sequence"/>
</dbReference>
<dbReference type="InterPro" id="IPR039674">
    <property type="entry name" value="FLASH"/>
</dbReference>
<feature type="compositionally biased region" description="Low complexity" evidence="17">
    <location>
        <begin position="96"/>
        <end position="111"/>
    </location>
</feature>
<proteinExistence type="predicted"/>
<keyword evidence="19" id="KW-1185">Reference proteome</keyword>
<dbReference type="FunFam" id="1.10.10.60:FF:000265">
    <property type="entry name" value="CASP8-associated protein 2 isoform X1"/>
    <property type="match status" value="1"/>
</dbReference>
<dbReference type="InterPro" id="IPR009057">
    <property type="entry name" value="Homeodomain-like_sf"/>
</dbReference>
<feature type="region of interest" description="Disordered" evidence="17">
    <location>
        <begin position="655"/>
        <end position="861"/>
    </location>
</feature>
<dbReference type="PANTHER" id="PTHR15489:SF2">
    <property type="entry name" value="CASP8-ASSOCIATED PROTEIN 2"/>
    <property type="match status" value="1"/>
</dbReference>
<evidence type="ECO:0000256" key="1">
    <source>
        <dbReference type="ARBA" id="ARBA00004173"/>
    </source>
</evidence>
<dbReference type="Pfam" id="PF21227">
    <property type="entry name" value="Myb_DNA-binding_7"/>
    <property type="match status" value="1"/>
</dbReference>